<dbReference type="Proteomes" id="UP000179540">
    <property type="component" value="Unassembled WGS sequence"/>
</dbReference>
<accession>A0A1S2N070</accession>
<organism evidence="1 2">
    <name type="scientific">Rothia kristinae</name>
    <dbReference type="NCBI Taxonomy" id="37923"/>
    <lineage>
        <taxon>Bacteria</taxon>
        <taxon>Bacillati</taxon>
        <taxon>Actinomycetota</taxon>
        <taxon>Actinomycetes</taxon>
        <taxon>Micrococcales</taxon>
        <taxon>Micrococcaceae</taxon>
        <taxon>Rothia</taxon>
    </lineage>
</organism>
<sequence>MGNIAAERDRLKKEGVKKFSDTDTITESGEAVRTALEAQGIPREQSKVLVEQLQWAWNVWSGMTHGLGWPELAPGDSADNGVYPMPGSWIVDYHAMAAVTSIATQLYGQALTQDVNPSL</sequence>
<evidence type="ECO:0000313" key="1">
    <source>
        <dbReference type="EMBL" id="OIJ35994.1"/>
    </source>
</evidence>
<dbReference type="AlphaFoldDB" id="A0A1S2N070"/>
<name>A0A1S2N070_9MICC</name>
<protein>
    <submittedName>
        <fullName evidence="1">Uncharacterized protein</fullName>
    </submittedName>
</protein>
<evidence type="ECO:0000313" key="2">
    <source>
        <dbReference type="Proteomes" id="UP000179540"/>
    </source>
</evidence>
<reference evidence="1 2" key="1">
    <citation type="submission" date="2016-10" db="EMBL/GenBank/DDBJ databases">
        <title>Draft genome sequence of strain LCT isolated from the Shenzhou X spacecraft of China.</title>
        <authorList>
            <person name="Huang B."/>
        </authorList>
    </citation>
    <scope>NUCLEOTIDE SEQUENCE [LARGE SCALE GENOMIC DNA]</scope>
    <source>
        <strain evidence="1 2">LCT-H5</strain>
    </source>
</reference>
<gene>
    <name evidence="1" type="ORF">BK826_04640</name>
</gene>
<comment type="caution">
    <text evidence="1">The sequence shown here is derived from an EMBL/GenBank/DDBJ whole genome shotgun (WGS) entry which is preliminary data.</text>
</comment>
<proteinExistence type="predicted"/>
<dbReference type="EMBL" id="MODZ01000005">
    <property type="protein sequence ID" value="OIJ35994.1"/>
    <property type="molecule type" value="Genomic_DNA"/>
</dbReference>